<dbReference type="InterPro" id="IPR044934">
    <property type="entry name" value="Streptopain_sf"/>
</dbReference>
<protein>
    <submittedName>
        <fullName evidence="9">Thiol protease/hemagglutinin PrtT</fullName>
    </submittedName>
</protein>
<keyword evidence="10" id="KW-1185">Reference proteome</keyword>
<name>A0ABT0C1M2_9BACT</name>
<sequence>MRKIATIFFVWLCFSSVWAKQLTQDEAWKVARSFFNQSGSLRSAGDISLVALSGDLIESSPLRSTSAQTAFYVFNQGNSSYAIVSGDDRMRPILAYSHTGAFVVENIPSNMKALLTAYHDLYMQLDKQQNLPKPLSRSSNSFSEDVQPLLGDINWNQDEPYFNLCPEVNGKRSVSGCVATAMAMVMKYFEYPQKGIGSHSYNTSSGIKCSFDFGATSFDWGNMLPQYVPGKYTDAQGKAVAKLMYACGVAVDMEYSPDGSGAYSGIVADALIQYFGYNKNMGYVSRNYFNTQEWMDMVKKELNEKRPILYNGASKEVGHEFVLDGYDKNNLVHVNWGWGGMNNGYFEIASLEPTSPGIGGGSSMGGGYIFDQGMIIGMQPESESTSYTSYFSLSELKASKSSFNQNESFDLTAVNLRNITSTFHSGEIGVIAEDKDGVQHLIKAYQIKEEINNINEGFPTLPLEDIMIPSEIKDGTYTLYIGTKEVRESQYSRVRSIMGSETAYILTIKNKKCELNIFSGFLNLEKDLNVSIQASHGLYTGMNGEFELTFSNSSTQNEFYGIAGVMLLTQDKEPEVVTVLGETQLLLPANTQEQKLLVSGNLSIITDSGSTVNIPEGEYFAAACVQWGNYLYAIGDLIDIQIKSGKPCEKIIVEKATVAKSKIGIDEPLEITADILLDGEGDVYNDIIIAAIFAEGQTSTQNMHSSSIFIERDNLPYKLSMSFNPNVTAGKYAVVLYQYINGQFVQLTQGTPFEVSATPTGIEEISDVEGLKVFSTSSSNELRIRTSSMANTVTIYSIAGQMVHQEQLTPGIGNNYSFQVNKLNKGIYIMVVKTTEGKTYSVKFRKE</sequence>
<dbReference type="EMBL" id="JAKZMM010000022">
    <property type="protein sequence ID" value="MCJ2380895.1"/>
    <property type="molecule type" value="Genomic_DNA"/>
</dbReference>
<evidence type="ECO:0000256" key="5">
    <source>
        <dbReference type="ARBA" id="ARBA00022807"/>
    </source>
</evidence>
<dbReference type="InterPro" id="IPR026444">
    <property type="entry name" value="Secre_tail"/>
</dbReference>
<keyword evidence="2 9" id="KW-0645">Protease</keyword>
<evidence type="ECO:0000313" key="10">
    <source>
        <dbReference type="Proteomes" id="UP001165444"/>
    </source>
</evidence>
<evidence type="ECO:0000313" key="9">
    <source>
        <dbReference type="EMBL" id="MCJ2380895.1"/>
    </source>
</evidence>
<dbReference type="InterPro" id="IPR000200">
    <property type="entry name" value="Peptidase_C10"/>
</dbReference>
<dbReference type="NCBIfam" id="TIGR04183">
    <property type="entry name" value="Por_Secre_tail"/>
    <property type="match status" value="1"/>
</dbReference>
<dbReference type="InterPro" id="IPR038765">
    <property type="entry name" value="Papain-like_cys_pep_sf"/>
</dbReference>
<dbReference type="SUPFAM" id="SSF54001">
    <property type="entry name" value="Cysteine proteinases"/>
    <property type="match status" value="1"/>
</dbReference>
<dbReference type="RefSeq" id="WP_243325185.1">
    <property type="nucleotide sequence ID" value="NZ_JAKZMM010000022.1"/>
</dbReference>
<dbReference type="GO" id="GO:0006508">
    <property type="term" value="P:proteolysis"/>
    <property type="evidence" value="ECO:0007669"/>
    <property type="project" value="UniProtKB-KW"/>
</dbReference>
<feature type="chain" id="PRO_5046784479" evidence="6">
    <location>
        <begin position="20"/>
        <end position="847"/>
    </location>
</feature>
<dbReference type="Pfam" id="PF01640">
    <property type="entry name" value="Peptidase_C10"/>
    <property type="match status" value="1"/>
</dbReference>
<comment type="caution">
    <text evidence="9">The sequence shown here is derived from an EMBL/GenBank/DDBJ whole genome shotgun (WGS) entry which is preliminary data.</text>
</comment>
<evidence type="ECO:0000259" key="8">
    <source>
        <dbReference type="Pfam" id="PF18962"/>
    </source>
</evidence>
<accession>A0ABT0C1M2</accession>
<dbReference type="Pfam" id="PF13734">
    <property type="entry name" value="Inhibitor_I69"/>
    <property type="match status" value="1"/>
</dbReference>
<dbReference type="InterPro" id="IPR025896">
    <property type="entry name" value="Spi_Prtas-inh"/>
</dbReference>
<dbReference type="GO" id="GO:0008233">
    <property type="term" value="F:peptidase activity"/>
    <property type="evidence" value="ECO:0007669"/>
    <property type="project" value="UniProtKB-KW"/>
</dbReference>
<feature type="domain" description="Secretion system C-terminal sorting" evidence="8">
    <location>
        <begin position="780"/>
        <end position="840"/>
    </location>
</feature>
<keyword evidence="4" id="KW-0378">Hydrolase</keyword>
<dbReference type="Gene3D" id="3.90.70.50">
    <property type="entry name" value="Peptidase C10, streptopain"/>
    <property type="match status" value="1"/>
</dbReference>
<evidence type="ECO:0000256" key="3">
    <source>
        <dbReference type="ARBA" id="ARBA00022729"/>
    </source>
</evidence>
<gene>
    <name evidence="9" type="ORF">MUN53_09785</name>
</gene>
<feature type="signal peptide" evidence="6">
    <location>
        <begin position="1"/>
        <end position="19"/>
    </location>
</feature>
<evidence type="ECO:0000256" key="2">
    <source>
        <dbReference type="ARBA" id="ARBA00022670"/>
    </source>
</evidence>
<dbReference type="PRINTS" id="PR00797">
    <property type="entry name" value="STREPTOPAIN"/>
</dbReference>
<comment type="similarity">
    <text evidence="1">Belongs to the peptidase C10 family.</text>
</comment>
<organism evidence="9 10">
    <name type="scientific">Parabacteroides faecalis</name>
    <dbReference type="NCBI Taxonomy" id="2924040"/>
    <lineage>
        <taxon>Bacteria</taxon>
        <taxon>Pseudomonadati</taxon>
        <taxon>Bacteroidota</taxon>
        <taxon>Bacteroidia</taxon>
        <taxon>Bacteroidales</taxon>
        <taxon>Tannerellaceae</taxon>
        <taxon>Parabacteroides</taxon>
    </lineage>
</organism>
<dbReference type="Pfam" id="PF18962">
    <property type="entry name" value="Por_Secre_tail"/>
    <property type="match status" value="1"/>
</dbReference>
<evidence type="ECO:0000256" key="6">
    <source>
        <dbReference type="SAM" id="SignalP"/>
    </source>
</evidence>
<keyword evidence="5" id="KW-0788">Thiol protease</keyword>
<evidence type="ECO:0000259" key="7">
    <source>
        <dbReference type="Pfam" id="PF13734"/>
    </source>
</evidence>
<evidence type="ECO:0000256" key="4">
    <source>
        <dbReference type="ARBA" id="ARBA00022801"/>
    </source>
</evidence>
<evidence type="ECO:0000256" key="1">
    <source>
        <dbReference type="ARBA" id="ARBA00009693"/>
    </source>
</evidence>
<proteinExistence type="inferred from homology"/>
<dbReference type="Proteomes" id="UP001165444">
    <property type="component" value="Unassembled WGS sequence"/>
</dbReference>
<feature type="domain" description="Spi protease inhibitor" evidence="7">
    <location>
        <begin position="19"/>
        <end position="119"/>
    </location>
</feature>
<keyword evidence="3 6" id="KW-0732">Signal</keyword>
<reference evidence="9 10" key="1">
    <citation type="submission" date="2022-03" db="EMBL/GenBank/DDBJ databases">
        <title>Parabacteroides sp. nov. isolated from swine feces.</title>
        <authorList>
            <person name="Bak J.E."/>
        </authorList>
    </citation>
    <scope>NUCLEOTIDE SEQUENCE [LARGE SCALE GENOMIC DNA]</scope>
    <source>
        <strain evidence="9 10">AGMB00274</strain>
    </source>
</reference>